<evidence type="ECO:0000259" key="1">
    <source>
        <dbReference type="Pfam" id="PF23343"/>
    </source>
</evidence>
<proteinExistence type="predicted"/>
<name>A0AAU8B9U3_9VIRU</name>
<reference evidence="2" key="1">
    <citation type="submission" date="2024-03" db="EMBL/GenBank/DDBJ databases">
        <title>Diverse circular DNA viruses in blood, oral, and fecal samples of captive lemurs.</title>
        <authorList>
            <person name="Paietta E.N."/>
            <person name="Kraberger S."/>
            <person name="Lund M.C."/>
            <person name="Custer J.M."/>
            <person name="Vargas K.M."/>
            <person name="Ehmke E.E."/>
            <person name="Yoder A.D."/>
            <person name="Varsani A."/>
        </authorList>
    </citation>
    <scope>NUCLEOTIDE SEQUENCE</scope>
    <source>
        <strain evidence="2">Duke_28FS_35</strain>
    </source>
</reference>
<dbReference type="EMBL" id="PP511798">
    <property type="protein sequence ID" value="XCD07692.1"/>
    <property type="molecule type" value="Genomic_DNA"/>
</dbReference>
<evidence type="ECO:0000313" key="2">
    <source>
        <dbReference type="EMBL" id="XCD07692.1"/>
    </source>
</evidence>
<organism evidence="2">
    <name type="scientific">Dulem virus 258</name>
    <dbReference type="NCBI Taxonomy" id="3145735"/>
    <lineage>
        <taxon>Viruses</taxon>
        <taxon>Monodnaviria</taxon>
        <taxon>Sangervirae</taxon>
        <taxon>Phixviricota</taxon>
        <taxon>Malgrandaviricetes</taxon>
        <taxon>Petitvirales</taxon>
        <taxon>Microviridae</taxon>
        <taxon>Microvirus</taxon>
    </lineage>
</organism>
<dbReference type="Pfam" id="PF23343">
    <property type="entry name" value="REP_ORF2-G2P"/>
    <property type="match status" value="1"/>
</dbReference>
<protein>
    <submittedName>
        <fullName evidence="2">Replication initiator protein</fullName>
    </submittedName>
</protein>
<sequence>MARQIMCEHPIFILNPAFRDTILDTGKYCYDGVYVRLSEIDRLAYHYQFPYYKFSPKGIANLQTKQDDYYGIDSDGECVPMFLATPCRKCILCRNRNSNEWMFRAIAETQYSTCVPYFVTLTYDNESLPENGVNKEDLQLFFKRLRQNLSRKFNYTEKVRYFAVSEYGKNTHRAHYHIILWNMPTGYSDISILHVIQDAWSIKKRVYNRDTKCYDWQLVKRIGFCYVKPCNVGGIQYVMKYMRKPCYIPKGQNDTFFLSSRRPGIGAKWCMEHSIWFYQNADVLTVELVDKFTGERFCSFLPSYFRRKLYPCPSVLVKKEVRDAIQLLDYYLSIRSLHYHVTGIHLSGDTTDNIKAGVTECHPYYHFYKCKHRFPKFIWSNYKIMYKHLGDEIYLVLNSIINRLVEYVIAYPVDAASWHTMQVAKRTYQNALSKQMSTTPEVDITYVKYKLEQAQILAELKETL</sequence>
<dbReference type="InterPro" id="IPR056906">
    <property type="entry name" value="ORF2/G2P_dom"/>
</dbReference>
<feature type="domain" description="Replication-associated protein ORF2/G2P" evidence="1">
    <location>
        <begin position="117"/>
        <end position="244"/>
    </location>
</feature>
<accession>A0AAU8B9U3</accession>